<evidence type="ECO:0000313" key="2">
    <source>
        <dbReference type="EMBL" id="KKL16709.1"/>
    </source>
</evidence>
<comment type="caution">
    <text evidence="2">The sequence shown here is derived from an EMBL/GenBank/DDBJ whole genome shotgun (WGS) entry which is preliminary data.</text>
</comment>
<protein>
    <submittedName>
        <fullName evidence="2">Uncharacterized protein</fullName>
    </submittedName>
</protein>
<reference evidence="2" key="1">
    <citation type="journal article" date="2015" name="Nature">
        <title>Complex archaea that bridge the gap between prokaryotes and eukaryotes.</title>
        <authorList>
            <person name="Spang A."/>
            <person name="Saw J.H."/>
            <person name="Jorgensen S.L."/>
            <person name="Zaremba-Niedzwiedzka K."/>
            <person name="Martijn J."/>
            <person name="Lind A.E."/>
            <person name="van Eijk R."/>
            <person name="Schleper C."/>
            <person name="Guy L."/>
            <person name="Ettema T.J."/>
        </authorList>
    </citation>
    <scope>NUCLEOTIDE SEQUENCE</scope>
</reference>
<proteinExistence type="predicted"/>
<gene>
    <name evidence="2" type="ORF">LCGC14_2492870</name>
</gene>
<sequence>MNERGYSPEPGTPQGSPPDGGSGTAKPPDERKIRLRLDQFGYGLVELGGVDVSKYTQELTINTQAGDGTVVTIGLAPGIEIDLDTDAGRILVEIAPELADEEAST</sequence>
<dbReference type="AlphaFoldDB" id="A0A0F9B4A9"/>
<dbReference type="EMBL" id="LAZR01039556">
    <property type="protein sequence ID" value="KKL16709.1"/>
    <property type="molecule type" value="Genomic_DNA"/>
</dbReference>
<accession>A0A0F9B4A9</accession>
<organism evidence="2">
    <name type="scientific">marine sediment metagenome</name>
    <dbReference type="NCBI Taxonomy" id="412755"/>
    <lineage>
        <taxon>unclassified sequences</taxon>
        <taxon>metagenomes</taxon>
        <taxon>ecological metagenomes</taxon>
    </lineage>
</organism>
<evidence type="ECO:0000256" key="1">
    <source>
        <dbReference type="SAM" id="MobiDB-lite"/>
    </source>
</evidence>
<feature type="region of interest" description="Disordered" evidence="1">
    <location>
        <begin position="1"/>
        <end position="30"/>
    </location>
</feature>
<name>A0A0F9B4A9_9ZZZZ</name>